<dbReference type="STRING" id="1276538.A0A1X7RSQ8"/>
<sequence length="332" mass="36496">MAASLSAKLNELRAEAITKDDPSLMEQAIEIASQPNFRMSVQDLIKRTMRRATANGATKVLTYLLDLGADVEAVRSHETFPWTGDLVENDADYDYNKPHMDVLEILVAHGWDVNTYDSDQGGTPLLWSVLRYPELVQWCLDHGARVDDPDYRPHALGYSCDPPQFTADGTETRHSAPRGPLTILGRAATDASVETFELLRARGAPMDPRTLHIATECGRLDMVRHLVDVVGLDVNAIEYHLGDCCATPLCYLAHPPRGNDENYRAVTTFLLERGANPDLPSGLPGCPIMDSANLCAQQFHSEVFLNAVKAWQAKQQGGGADEGLPDTKQTDV</sequence>
<protein>
    <submittedName>
        <fullName evidence="3">Uncharacterized protein</fullName>
    </submittedName>
</protein>
<evidence type="ECO:0000313" key="4">
    <source>
        <dbReference type="Proteomes" id="UP000215127"/>
    </source>
</evidence>
<reference evidence="3 4" key="1">
    <citation type="submission" date="2016-06" db="EMBL/GenBank/DDBJ databases">
        <authorList>
            <person name="Kjaerup R.B."/>
            <person name="Dalgaard T.S."/>
            <person name="Juul-Madsen H.R."/>
        </authorList>
    </citation>
    <scope>NUCLEOTIDE SEQUENCE [LARGE SCALE GENOMIC DNA]</scope>
</reference>
<gene>
    <name evidence="3" type="ORF">ZT3D7_G5615</name>
</gene>
<dbReference type="PANTHER" id="PTHR24189:SF72">
    <property type="entry name" value="ANKYRIN REPEAT-CONTAINING DOMAIN-CONTAINING PROTEIN"/>
    <property type="match status" value="1"/>
</dbReference>
<dbReference type="AlphaFoldDB" id="A0A1X7RSQ8"/>
<dbReference type="InterPro" id="IPR050745">
    <property type="entry name" value="Multifunctional_regulatory"/>
</dbReference>
<dbReference type="Proteomes" id="UP000215127">
    <property type="component" value="Chromosome 5"/>
</dbReference>
<dbReference type="EMBL" id="LT853696">
    <property type="protein sequence ID" value="SMQ50462.1"/>
    <property type="molecule type" value="Genomic_DNA"/>
</dbReference>
<proteinExistence type="predicted"/>
<organism evidence="3 4">
    <name type="scientific">Zymoseptoria tritici (strain ST99CH_3D7)</name>
    <dbReference type="NCBI Taxonomy" id="1276538"/>
    <lineage>
        <taxon>Eukaryota</taxon>
        <taxon>Fungi</taxon>
        <taxon>Dikarya</taxon>
        <taxon>Ascomycota</taxon>
        <taxon>Pezizomycotina</taxon>
        <taxon>Dothideomycetes</taxon>
        <taxon>Dothideomycetidae</taxon>
        <taxon>Mycosphaerellales</taxon>
        <taxon>Mycosphaerellaceae</taxon>
        <taxon>Zymoseptoria</taxon>
    </lineage>
</organism>
<keyword evidence="1" id="KW-0677">Repeat</keyword>
<evidence type="ECO:0000256" key="1">
    <source>
        <dbReference type="ARBA" id="ARBA00022737"/>
    </source>
</evidence>
<dbReference type="InterPro" id="IPR036770">
    <property type="entry name" value="Ankyrin_rpt-contain_sf"/>
</dbReference>
<name>A0A1X7RSQ8_ZYMT9</name>
<keyword evidence="4" id="KW-1185">Reference proteome</keyword>
<evidence type="ECO:0000256" key="2">
    <source>
        <dbReference type="ARBA" id="ARBA00023043"/>
    </source>
</evidence>
<accession>A0A1X7RSQ8</accession>
<dbReference type="Gene3D" id="1.25.40.20">
    <property type="entry name" value="Ankyrin repeat-containing domain"/>
    <property type="match status" value="2"/>
</dbReference>
<dbReference type="SUPFAM" id="SSF48403">
    <property type="entry name" value="Ankyrin repeat"/>
    <property type="match status" value="1"/>
</dbReference>
<keyword evidence="2" id="KW-0040">ANK repeat</keyword>
<dbReference type="PANTHER" id="PTHR24189">
    <property type="entry name" value="MYOTROPHIN"/>
    <property type="match status" value="1"/>
</dbReference>
<evidence type="ECO:0000313" key="3">
    <source>
        <dbReference type="EMBL" id="SMQ50462.1"/>
    </source>
</evidence>